<dbReference type="OrthoDB" id="2859658at2759"/>
<evidence type="ECO:0000313" key="2">
    <source>
        <dbReference type="Proteomes" id="UP000595140"/>
    </source>
</evidence>
<name>A0A484KIQ8_9ASTE</name>
<accession>A0A484KIQ8</accession>
<dbReference type="AlphaFoldDB" id="A0A484KIQ8"/>
<proteinExistence type="predicted"/>
<gene>
    <name evidence="1" type="ORF">CCAM_LOCUS6131</name>
</gene>
<dbReference type="Proteomes" id="UP000595140">
    <property type="component" value="Unassembled WGS sequence"/>
</dbReference>
<keyword evidence="2" id="KW-1185">Reference proteome</keyword>
<organism evidence="1 2">
    <name type="scientific">Cuscuta campestris</name>
    <dbReference type="NCBI Taxonomy" id="132261"/>
    <lineage>
        <taxon>Eukaryota</taxon>
        <taxon>Viridiplantae</taxon>
        <taxon>Streptophyta</taxon>
        <taxon>Embryophyta</taxon>
        <taxon>Tracheophyta</taxon>
        <taxon>Spermatophyta</taxon>
        <taxon>Magnoliopsida</taxon>
        <taxon>eudicotyledons</taxon>
        <taxon>Gunneridae</taxon>
        <taxon>Pentapetalae</taxon>
        <taxon>asterids</taxon>
        <taxon>lamiids</taxon>
        <taxon>Solanales</taxon>
        <taxon>Convolvulaceae</taxon>
        <taxon>Cuscuteae</taxon>
        <taxon>Cuscuta</taxon>
        <taxon>Cuscuta subgen. Grammica</taxon>
        <taxon>Cuscuta sect. Cleistogrammica</taxon>
    </lineage>
</organism>
<evidence type="ECO:0000313" key="1">
    <source>
        <dbReference type="EMBL" id="VFQ64355.1"/>
    </source>
</evidence>
<dbReference type="EMBL" id="OOIL02000403">
    <property type="protein sequence ID" value="VFQ64355.1"/>
    <property type="molecule type" value="Genomic_DNA"/>
</dbReference>
<reference evidence="1 2" key="1">
    <citation type="submission" date="2018-04" db="EMBL/GenBank/DDBJ databases">
        <authorList>
            <person name="Vogel A."/>
        </authorList>
    </citation>
    <scope>NUCLEOTIDE SEQUENCE [LARGE SCALE GENOMIC DNA]</scope>
</reference>
<protein>
    <submittedName>
        <fullName evidence="1">Uncharacterized protein</fullName>
    </submittedName>
</protein>
<sequence>MLGGWIRQSLFLKVVTKALDHLKIVFGDQIGLSDEDIIVALSDGHSLVNIIKIEKEGCSMVLLKGYLAFRSLTE</sequence>